<dbReference type="CDD" id="cd06257">
    <property type="entry name" value="DnaJ"/>
    <property type="match status" value="1"/>
</dbReference>
<dbReference type="InterPro" id="IPR036869">
    <property type="entry name" value="J_dom_sf"/>
</dbReference>
<sequence>MLAFSVTLRRSVSARAVLGLSEGQSYTLSDIKKAYREKALRAHPDAGGNAEYFQQLQSSYEELLREQGISKGGTTTAASADDGHGSGFYSHPHAQWANDRRTHREYWQRTYEEELNMNTNERGSPEHPSNTHYRARSHRPTYGEGLGEAFSSASQAQHGRRANFSTYYFYRPYESDLRNPYRTGFTEEELRQAEREQRHGLLRRAARHAYLWSCLLLIAYMHERNNRVRRATEARERGYKDPEYWARLREEEEEAKRHHRRPLRLENHWLEAPVVLPVSPDTEEENGEAEAQGAKRTQERRQVALRPMGGAFRGGGGYAGGTHVVSFQGRPFTPNGIRGARNLPPVTAQAYANDVTYDASDVDWEEEAHD</sequence>
<dbReference type="SMART" id="SM00271">
    <property type="entry name" value="DnaJ"/>
    <property type="match status" value="1"/>
</dbReference>
<dbReference type="Gene3D" id="1.10.287.110">
    <property type="entry name" value="DnaJ domain"/>
    <property type="match status" value="1"/>
</dbReference>
<dbReference type="SUPFAM" id="SSF46565">
    <property type="entry name" value="Chaperone J-domain"/>
    <property type="match status" value="1"/>
</dbReference>
<dbReference type="VEuPathDB" id="TriTrypDB:Lsey_0410_0060"/>
<dbReference type="EMBL" id="LJSK01000410">
    <property type="protein sequence ID" value="KPI83237.1"/>
    <property type="molecule type" value="Genomic_DNA"/>
</dbReference>
<dbReference type="OrthoDB" id="445556at2759"/>
<name>A0A0N0P346_LEPSE</name>
<keyword evidence="4" id="KW-1185">Reference proteome</keyword>
<accession>A0A0N0P346</accession>
<evidence type="ECO:0000313" key="4">
    <source>
        <dbReference type="Proteomes" id="UP000038009"/>
    </source>
</evidence>
<evidence type="ECO:0000256" key="1">
    <source>
        <dbReference type="SAM" id="MobiDB-lite"/>
    </source>
</evidence>
<evidence type="ECO:0000259" key="2">
    <source>
        <dbReference type="PROSITE" id="PS50076"/>
    </source>
</evidence>
<comment type="caution">
    <text evidence="3">The sequence shown here is derived from an EMBL/GenBank/DDBJ whole genome shotgun (WGS) entry which is preliminary data.</text>
</comment>
<protein>
    <recommendedName>
        <fullName evidence="2">J domain-containing protein</fullName>
    </recommendedName>
</protein>
<feature type="region of interest" description="Disordered" evidence="1">
    <location>
        <begin position="279"/>
        <end position="301"/>
    </location>
</feature>
<dbReference type="InterPro" id="IPR001623">
    <property type="entry name" value="DnaJ_domain"/>
</dbReference>
<dbReference type="OMA" id="NTHYRAR"/>
<evidence type="ECO:0000313" key="3">
    <source>
        <dbReference type="EMBL" id="KPI83237.1"/>
    </source>
</evidence>
<dbReference type="Pfam" id="PF00226">
    <property type="entry name" value="DnaJ"/>
    <property type="match status" value="1"/>
</dbReference>
<dbReference type="AlphaFoldDB" id="A0A0N0P346"/>
<organism evidence="3 4">
    <name type="scientific">Leptomonas seymouri</name>
    <dbReference type="NCBI Taxonomy" id="5684"/>
    <lineage>
        <taxon>Eukaryota</taxon>
        <taxon>Discoba</taxon>
        <taxon>Euglenozoa</taxon>
        <taxon>Kinetoplastea</taxon>
        <taxon>Metakinetoplastina</taxon>
        <taxon>Trypanosomatida</taxon>
        <taxon>Trypanosomatidae</taxon>
        <taxon>Leishmaniinae</taxon>
        <taxon>Leptomonas</taxon>
    </lineage>
</organism>
<feature type="domain" description="J" evidence="2">
    <location>
        <begin position="13"/>
        <end position="85"/>
    </location>
</feature>
<dbReference type="Proteomes" id="UP000038009">
    <property type="component" value="Unassembled WGS sequence"/>
</dbReference>
<proteinExistence type="predicted"/>
<dbReference type="PROSITE" id="PS50076">
    <property type="entry name" value="DNAJ_2"/>
    <property type="match status" value="1"/>
</dbReference>
<gene>
    <name evidence="3" type="ORF">ABL78_7740</name>
</gene>
<reference evidence="3 4" key="1">
    <citation type="journal article" date="2015" name="PLoS Pathog.">
        <title>Leptomonas seymouri: Adaptations to the Dixenous Life Cycle Analyzed by Genome Sequencing, Transcriptome Profiling and Co-infection with Leishmania donovani.</title>
        <authorList>
            <person name="Kraeva N."/>
            <person name="Butenko A."/>
            <person name="Hlavacova J."/>
            <person name="Kostygov A."/>
            <person name="Myskova J."/>
            <person name="Grybchuk D."/>
            <person name="Lestinova T."/>
            <person name="Votypka J."/>
            <person name="Volf P."/>
            <person name="Opperdoes F."/>
            <person name="Flegontov P."/>
            <person name="Lukes J."/>
            <person name="Yurchenko V."/>
        </authorList>
    </citation>
    <scope>NUCLEOTIDE SEQUENCE [LARGE SCALE GENOMIC DNA]</scope>
    <source>
        <strain evidence="3 4">ATCC 30220</strain>
    </source>
</reference>